<gene>
    <name evidence="2" type="ORF">H6G81_17805</name>
</gene>
<name>A0ABR8GTF5_9CYAN</name>
<dbReference type="PROSITE" id="PS50943">
    <property type="entry name" value="HTH_CROC1"/>
    <property type="match status" value="1"/>
</dbReference>
<feature type="domain" description="HTH cro/C1-type" evidence="1">
    <location>
        <begin position="7"/>
        <end position="63"/>
    </location>
</feature>
<dbReference type="Pfam" id="PF13443">
    <property type="entry name" value="HTH_26"/>
    <property type="match status" value="1"/>
</dbReference>
<dbReference type="RefSeq" id="WP_038295680.1">
    <property type="nucleotide sequence ID" value="NZ_JACJTA010000038.1"/>
</dbReference>
<evidence type="ECO:0000313" key="3">
    <source>
        <dbReference type="Proteomes" id="UP000660380"/>
    </source>
</evidence>
<organism evidence="2 3">
    <name type="scientific">Scytonema hofmannii FACHB-248</name>
    <dbReference type="NCBI Taxonomy" id="1842502"/>
    <lineage>
        <taxon>Bacteria</taxon>
        <taxon>Bacillati</taxon>
        <taxon>Cyanobacteriota</taxon>
        <taxon>Cyanophyceae</taxon>
        <taxon>Nostocales</taxon>
        <taxon>Scytonemataceae</taxon>
        <taxon>Scytonema</taxon>
    </lineage>
</organism>
<dbReference type="SUPFAM" id="SSF47413">
    <property type="entry name" value="lambda repressor-like DNA-binding domains"/>
    <property type="match status" value="1"/>
</dbReference>
<dbReference type="CDD" id="cd00093">
    <property type="entry name" value="HTH_XRE"/>
    <property type="match status" value="1"/>
</dbReference>
<keyword evidence="3" id="KW-1185">Reference proteome</keyword>
<proteinExistence type="predicted"/>
<protein>
    <submittedName>
        <fullName evidence="2">Helix-turn-helix transcriptional regulator</fullName>
    </submittedName>
</protein>
<evidence type="ECO:0000259" key="1">
    <source>
        <dbReference type="PROSITE" id="PS50943"/>
    </source>
</evidence>
<comment type="caution">
    <text evidence="2">The sequence shown here is derived from an EMBL/GenBank/DDBJ whole genome shotgun (WGS) entry which is preliminary data.</text>
</comment>
<dbReference type="SMART" id="SM00530">
    <property type="entry name" value="HTH_XRE"/>
    <property type="match status" value="1"/>
</dbReference>
<dbReference type="Proteomes" id="UP000660380">
    <property type="component" value="Unassembled WGS sequence"/>
</dbReference>
<evidence type="ECO:0000313" key="2">
    <source>
        <dbReference type="EMBL" id="MBD2606335.1"/>
    </source>
</evidence>
<accession>A0ABR8GTF5</accession>
<dbReference type="EMBL" id="JACJTA010000038">
    <property type="protein sequence ID" value="MBD2606335.1"/>
    <property type="molecule type" value="Genomic_DNA"/>
</dbReference>
<dbReference type="InterPro" id="IPR001387">
    <property type="entry name" value="Cro/C1-type_HTH"/>
</dbReference>
<sequence>MSIKWRLNRLMAERRISGKDLAKELNVHPNTIYRLRRTDEMPSIDGNMLEKLCDALRCELTDLIERLPNGNAAASH</sequence>
<dbReference type="InterPro" id="IPR010982">
    <property type="entry name" value="Lambda_DNA-bd_dom_sf"/>
</dbReference>
<dbReference type="Gene3D" id="1.10.260.40">
    <property type="entry name" value="lambda repressor-like DNA-binding domains"/>
    <property type="match status" value="1"/>
</dbReference>
<reference evidence="2 3" key="1">
    <citation type="journal article" date="2020" name="ISME J.">
        <title>Comparative genomics reveals insights into cyanobacterial evolution and habitat adaptation.</title>
        <authorList>
            <person name="Chen M.Y."/>
            <person name="Teng W.K."/>
            <person name="Zhao L."/>
            <person name="Hu C.X."/>
            <person name="Zhou Y.K."/>
            <person name="Han B.P."/>
            <person name="Song L.R."/>
            <person name="Shu W.S."/>
        </authorList>
    </citation>
    <scope>NUCLEOTIDE SEQUENCE [LARGE SCALE GENOMIC DNA]</scope>
    <source>
        <strain evidence="2 3">FACHB-248</strain>
    </source>
</reference>